<evidence type="ECO:0000313" key="6">
    <source>
        <dbReference type="EMBL" id="KAH9369681.1"/>
    </source>
</evidence>
<evidence type="ECO:0000256" key="1">
    <source>
        <dbReference type="ARBA" id="ARBA00004496"/>
    </source>
</evidence>
<evidence type="ECO:0000256" key="2">
    <source>
        <dbReference type="ARBA" id="ARBA00022490"/>
    </source>
</evidence>
<keyword evidence="4" id="KW-0221">Differentiation</keyword>
<organism evidence="6 7">
    <name type="scientific">Haemaphysalis longicornis</name>
    <name type="common">Bush tick</name>
    <dbReference type="NCBI Taxonomy" id="44386"/>
    <lineage>
        <taxon>Eukaryota</taxon>
        <taxon>Metazoa</taxon>
        <taxon>Ecdysozoa</taxon>
        <taxon>Arthropoda</taxon>
        <taxon>Chelicerata</taxon>
        <taxon>Arachnida</taxon>
        <taxon>Acari</taxon>
        <taxon>Parasitiformes</taxon>
        <taxon>Ixodida</taxon>
        <taxon>Ixodoidea</taxon>
        <taxon>Ixodidae</taxon>
        <taxon>Haemaphysalinae</taxon>
        <taxon>Haemaphysalis</taxon>
    </lineage>
</organism>
<dbReference type="SUPFAM" id="SSF63748">
    <property type="entry name" value="Tudor/PWWP/MBT"/>
    <property type="match status" value="1"/>
</dbReference>
<gene>
    <name evidence="6" type="ORF">HPB48_007648</name>
</gene>
<dbReference type="Proteomes" id="UP000821853">
    <property type="component" value="Chromosome 3"/>
</dbReference>
<dbReference type="VEuPathDB" id="VectorBase:HLOH_042649"/>
<protein>
    <recommendedName>
        <fullName evidence="5">HTH OST-type domain-containing protein</fullName>
    </recommendedName>
</protein>
<dbReference type="InterPro" id="IPR025605">
    <property type="entry name" value="OST-HTH/LOTUS_dom"/>
</dbReference>
<name>A0A9J6G4R5_HAELO</name>
<dbReference type="AlphaFoldDB" id="A0A9J6G4R5"/>
<evidence type="ECO:0000313" key="7">
    <source>
        <dbReference type="Proteomes" id="UP000821853"/>
    </source>
</evidence>
<dbReference type="CDD" id="cd09972">
    <property type="entry name" value="LOTUS_TDRD_OSKAR"/>
    <property type="match status" value="1"/>
</dbReference>
<dbReference type="PROSITE" id="PS51644">
    <property type="entry name" value="HTH_OST"/>
    <property type="match status" value="2"/>
</dbReference>
<dbReference type="InterPro" id="IPR002999">
    <property type="entry name" value="Tudor"/>
</dbReference>
<accession>A0A9J6G4R5</accession>
<dbReference type="InterPro" id="IPR041966">
    <property type="entry name" value="LOTUS-like"/>
</dbReference>
<evidence type="ECO:0000256" key="3">
    <source>
        <dbReference type="ARBA" id="ARBA00022737"/>
    </source>
</evidence>
<dbReference type="Pfam" id="PF12872">
    <property type="entry name" value="OST-HTH"/>
    <property type="match status" value="2"/>
</dbReference>
<dbReference type="InterPro" id="IPR035437">
    <property type="entry name" value="SNase_OB-fold_sf"/>
</dbReference>
<comment type="subcellular location">
    <subcellularLocation>
        <location evidence="1">Cytoplasm</location>
    </subcellularLocation>
</comment>
<proteinExistence type="predicted"/>
<feature type="domain" description="HTH OST-type" evidence="5">
    <location>
        <begin position="178"/>
        <end position="246"/>
    </location>
</feature>
<reference evidence="6 7" key="1">
    <citation type="journal article" date="2020" name="Cell">
        <title>Large-Scale Comparative Analyses of Tick Genomes Elucidate Their Genetic Diversity and Vector Capacities.</title>
        <authorList>
            <consortium name="Tick Genome and Microbiome Consortium (TIGMIC)"/>
            <person name="Jia N."/>
            <person name="Wang J."/>
            <person name="Shi W."/>
            <person name="Du L."/>
            <person name="Sun Y."/>
            <person name="Zhan W."/>
            <person name="Jiang J.F."/>
            <person name="Wang Q."/>
            <person name="Zhang B."/>
            <person name="Ji P."/>
            <person name="Bell-Sakyi L."/>
            <person name="Cui X.M."/>
            <person name="Yuan T.T."/>
            <person name="Jiang B.G."/>
            <person name="Yang W.F."/>
            <person name="Lam T.T."/>
            <person name="Chang Q.C."/>
            <person name="Ding S.J."/>
            <person name="Wang X.J."/>
            <person name="Zhu J.G."/>
            <person name="Ruan X.D."/>
            <person name="Zhao L."/>
            <person name="Wei J.T."/>
            <person name="Ye R.Z."/>
            <person name="Que T.C."/>
            <person name="Du C.H."/>
            <person name="Zhou Y.H."/>
            <person name="Cheng J.X."/>
            <person name="Dai P.F."/>
            <person name="Guo W.B."/>
            <person name="Han X.H."/>
            <person name="Huang E.J."/>
            <person name="Li L.F."/>
            <person name="Wei W."/>
            <person name="Gao Y.C."/>
            <person name="Liu J.Z."/>
            <person name="Shao H.Z."/>
            <person name="Wang X."/>
            <person name="Wang C.C."/>
            <person name="Yang T.C."/>
            <person name="Huo Q.B."/>
            <person name="Li W."/>
            <person name="Chen H.Y."/>
            <person name="Chen S.E."/>
            <person name="Zhou L.G."/>
            <person name="Ni X.B."/>
            <person name="Tian J.H."/>
            <person name="Sheng Y."/>
            <person name="Liu T."/>
            <person name="Pan Y.S."/>
            <person name="Xia L.Y."/>
            <person name="Li J."/>
            <person name="Zhao F."/>
            <person name="Cao W.C."/>
        </authorList>
    </citation>
    <scope>NUCLEOTIDE SEQUENCE [LARGE SCALE GENOMIC DNA]</scope>
    <source>
        <strain evidence="6">HaeL-2018</strain>
    </source>
</reference>
<keyword evidence="4" id="KW-0744">Spermatogenesis</keyword>
<dbReference type="EMBL" id="JABSTR010000005">
    <property type="protein sequence ID" value="KAH9369681.1"/>
    <property type="molecule type" value="Genomic_DNA"/>
</dbReference>
<keyword evidence="2" id="KW-0963">Cytoplasm</keyword>
<dbReference type="GO" id="GO:0030719">
    <property type="term" value="P:P granule organization"/>
    <property type="evidence" value="ECO:0007669"/>
    <property type="project" value="TreeGrafter"/>
</dbReference>
<feature type="domain" description="HTH OST-type" evidence="5">
    <location>
        <begin position="10"/>
        <end position="82"/>
    </location>
</feature>
<dbReference type="Pfam" id="PF00567">
    <property type="entry name" value="TUDOR"/>
    <property type="match status" value="1"/>
</dbReference>
<dbReference type="GO" id="GO:0007283">
    <property type="term" value="P:spermatogenesis"/>
    <property type="evidence" value="ECO:0007669"/>
    <property type="project" value="UniProtKB-KW"/>
</dbReference>
<dbReference type="Gene3D" id="2.30.30.140">
    <property type="match status" value="1"/>
</dbReference>
<dbReference type="Gene3D" id="2.40.50.90">
    <property type="match status" value="1"/>
</dbReference>
<dbReference type="PANTHER" id="PTHR22948">
    <property type="entry name" value="TUDOR DOMAIN CONTAINING PROTEIN"/>
    <property type="match status" value="1"/>
</dbReference>
<dbReference type="Gene3D" id="3.30.420.610">
    <property type="entry name" value="LOTUS domain-like"/>
    <property type="match status" value="3"/>
</dbReference>
<sequence>MAHVARGTTELNDVKCVIRALLLVNNGPTAYLSLLRDYRAQVGQAIPYRKFDFSDCLSFLESLTDTVDVSRSGNDVFLSAKVEDNVRHVQTLVKAQKVREHFPLKTSPKPATPVRRSAPQLPEFVENNLLQLIGEGGVQAHLLCDVYSRRFGVSLDVERYGFASLEDCLESLRSQAAAEAGLREGVVAVLEHYPEGVFMSRFAEVYARQHGRAPALATIRLVRRWPELFRVERPHESGDLVLLPATETPRRRISVPPSAALPTESSVRLTHVRSPAEVAVQANKSDALDALTVAMSRFYGPAPSGPFHPTTGRFCAVFCTYWWRRARVAEDCLPGDDLVQVDLLDVGGRQTVNLRHVRPLLPRFAELPVQCVRAALALPPGAVAWKKLAGERLRELTADRTLTCRVVDGEATPARIHLEDEQGQSLAELLASEGLCESVVRRVALSTGTSFDIVRLGTRWYILSEDLSRLLGWPGDLAVQELERRGILFEMLHLQRERDWQAWQAVALLVGEGVDTVRLFPADNVVDALNVLCYPRKDLTTEVRLRLSKLSVDKP</sequence>
<dbReference type="CDD" id="cd20379">
    <property type="entry name" value="Tudor_dTUD-like"/>
    <property type="match status" value="1"/>
</dbReference>
<dbReference type="OrthoDB" id="6513817at2759"/>
<keyword evidence="3" id="KW-0677">Repeat</keyword>
<dbReference type="InterPro" id="IPR050621">
    <property type="entry name" value="Tudor_domain_containing"/>
</dbReference>
<evidence type="ECO:0000259" key="5">
    <source>
        <dbReference type="PROSITE" id="PS51644"/>
    </source>
</evidence>
<evidence type="ECO:0000256" key="4">
    <source>
        <dbReference type="ARBA" id="ARBA00022871"/>
    </source>
</evidence>
<dbReference type="GO" id="GO:0034587">
    <property type="term" value="P:piRNA processing"/>
    <property type="evidence" value="ECO:0007669"/>
    <property type="project" value="TreeGrafter"/>
</dbReference>
<comment type="caution">
    <text evidence="6">The sequence shown here is derived from an EMBL/GenBank/DDBJ whole genome shotgun (WGS) entry which is preliminary data.</text>
</comment>
<dbReference type="PANTHER" id="PTHR22948:SF29">
    <property type="entry name" value="FI02030P-RELATED"/>
    <property type="match status" value="1"/>
</dbReference>
<dbReference type="GO" id="GO:0043186">
    <property type="term" value="C:P granule"/>
    <property type="evidence" value="ECO:0007669"/>
    <property type="project" value="TreeGrafter"/>
</dbReference>
<keyword evidence="7" id="KW-1185">Reference proteome</keyword>